<dbReference type="FunFam" id="1.10.10.60:FF:000010">
    <property type="entry name" value="Transcriptional activator Myb isoform A"/>
    <property type="match status" value="1"/>
</dbReference>
<dbReference type="InterPro" id="IPR001005">
    <property type="entry name" value="SANT/Myb"/>
</dbReference>
<dbReference type="AlphaFoldDB" id="A0A401RYT5"/>
<reference evidence="10 11" key="1">
    <citation type="journal article" date="2018" name="Nat. Ecol. Evol.">
        <title>Shark genomes provide insights into elasmobranch evolution and the origin of vertebrates.</title>
        <authorList>
            <person name="Hara Y"/>
            <person name="Yamaguchi K"/>
            <person name="Onimaru K"/>
            <person name="Kadota M"/>
            <person name="Koyanagi M"/>
            <person name="Keeley SD"/>
            <person name="Tatsumi K"/>
            <person name="Tanaka K"/>
            <person name="Motone F"/>
            <person name="Kageyama Y"/>
            <person name="Nozu R"/>
            <person name="Adachi N"/>
            <person name="Nishimura O"/>
            <person name="Nakagawa R"/>
            <person name="Tanegashima C"/>
            <person name="Kiyatake I"/>
            <person name="Matsumoto R"/>
            <person name="Murakumo K"/>
            <person name="Nishida K"/>
            <person name="Terakita A"/>
            <person name="Kuratani S"/>
            <person name="Sato K"/>
            <person name="Hyodo S Kuraku.S."/>
        </authorList>
    </citation>
    <scope>NUCLEOTIDE SEQUENCE [LARGE SCALE GENOMIC DNA]</scope>
</reference>
<dbReference type="InterPro" id="IPR015395">
    <property type="entry name" value="C-myb_C"/>
</dbReference>
<dbReference type="GO" id="GO:0000978">
    <property type="term" value="F:RNA polymerase II cis-regulatory region sequence-specific DNA binding"/>
    <property type="evidence" value="ECO:0007669"/>
    <property type="project" value="TreeGrafter"/>
</dbReference>
<feature type="region of interest" description="Disordered" evidence="7">
    <location>
        <begin position="271"/>
        <end position="301"/>
    </location>
</feature>
<keyword evidence="2" id="KW-0677">Repeat</keyword>
<dbReference type="PROSITE" id="PS50090">
    <property type="entry name" value="MYB_LIKE"/>
    <property type="match status" value="3"/>
</dbReference>
<evidence type="ECO:0000256" key="1">
    <source>
        <dbReference type="ARBA" id="ARBA00004123"/>
    </source>
</evidence>
<dbReference type="SUPFAM" id="SSF46689">
    <property type="entry name" value="Homeodomain-like"/>
    <property type="match status" value="2"/>
</dbReference>
<keyword evidence="5" id="KW-0804">Transcription</keyword>
<dbReference type="FunFam" id="1.10.10.60:FF:000016">
    <property type="entry name" value="Transcriptional activator Myb isoform A"/>
    <property type="match status" value="1"/>
</dbReference>
<dbReference type="OrthoDB" id="2143914at2759"/>
<evidence type="ECO:0000256" key="2">
    <source>
        <dbReference type="ARBA" id="ARBA00022737"/>
    </source>
</evidence>
<evidence type="ECO:0000313" key="10">
    <source>
        <dbReference type="EMBL" id="GCC23312.1"/>
    </source>
</evidence>
<dbReference type="CDD" id="cd00167">
    <property type="entry name" value="SANT"/>
    <property type="match status" value="3"/>
</dbReference>
<feature type="domain" description="HTH myb-type" evidence="9">
    <location>
        <begin position="43"/>
        <end position="89"/>
    </location>
</feature>
<feature type="domain" description="HTH myb-type" evidence="9">
    <location>
        <begin position="146"/>
        <end position="196"/>
    </location>
</feature>
<dbReference type="Gene3D" id="1.10.10.60">
    <property type="entry name" value="Homeodomain-like"/>
    <property type="match status" value="3"/>
</dbReference>
<comment type="caution">
    <text evidence="10">The sequence shown here is derived from an EMBL/GenBank/DDBJ whole genome shotgun (WGS) entry which is preliminary data.</text>
</comment>
<evidence type="ECO:0000259" key="9">
    <source>
        <dbReference type="PROSITE" id="PS51294"/>
    </source>
</evidence>
<dbReference type="STRING" id="137246.A0A401RYT5"/>
<evidence type="ECO:0000256" key="3">
    <source>
        <dbReference type="ARBA" id="ARBA00023015"/>
    </source>
</evidence>
<dbReference type="PANTHER" id="PTHR45614">
    <property type="entry name" value="MYB PROTEIN-RELATED"/>
    <property type="match status" value="1"/>
</dbReference>
<evidence type="ECO:0000256" key="4">
    <source>
        <dbReference type="ARBA" id="ARBA00023125"/>
    </source>
</evidence>
<sequence>MEVLVGLSPLSMAQQTLCEELDDPSQDLDFDIPDHKDANKFFKVKWSSEEDEKLKKLVNQYGKNDWRFIASNFSNRTDLQCQHRWLKVLNPELVKGPWTKEEDQKVIELVQKHGPKRWSLIARHLKGRLGKQCRERWHNHLNPEVKKSSWTKEEDKIIYEAHKVLGNRWAEIAKLLPGRTDNAVKNHWNSTLKRKVEVEGYLQDGNQDMPMFLFAHSEDGEIQCFRTKLTQTSSKHEPVCVEPVPQQPSVNVKQEDSVASWLGNILADSTLPSDHGQSGISETPQDQSISDQSQEPNQSLEEGSGSMFLIVDSGTIFSPQSAPEFSEPLELIKCDPDTWSDLSCFDLPEDLIKQTPDKKSQQTLTEYRIDAHTISDLSKSAKKGELIPMITSPVAGSFSTPPTILRRKKKTKITLSPVNDSCGNSFAIFESSTSSSMTPKSTPVKTLPFSPSQFLNFWTKQDNLDLENPSLTSTPVCSQKIIVTAPLQRDYTPKVQKENSVFRTPRSRRSLLDSTPRTPTPFKNGLEKYGAAKPRYPVSQIEEELKDGLKNVLQEEEVQLAKRKQHGLHRPLMKKVRKSLALDIVEKDGGKTNRPVFSTLSITKQTKDSLSKSLNSSSSKNDTLNRGFIIPNKETSFSFKPSKPETPKWMSSAWETVAYGRTKDQLIMTEKARKYLKAFKTTHTSRTLIL</sequence>
<keyword evidence="6" id="KW-0539">Nucleus</keyword>
<dbReference type="SMART" id="SM00717">
    <property type="entry name" value="SANT"/>
    <property type="match status" value="3"/>
</dbReference>
<dbReference type="InterPro" id="IPR017930">
    <property type="entry name" value="Myb_dom"/>
</dbReference>
<dbReference type="InterPro" id="IPR009057">
    <property type="entry name" value="Homeodomain-like_sf"/>
</dbReference>
<feature type="domain" description="Myb-like" evidence="8">
    <location>
        <begin position="142"/>
        <end position="192"/>
    </location>
</feature>
<dbReference type="OMA" id="EFPKQED"/>
<protein>
    <recommendedName>
        <fullName evidence="12">Myb-related protein B</fullName>
    </recommendedName>
</protein>
<evidence type="ECO:0000259" key="8">
    <source>
        <dbReference type="PROSITE" id="PS50090"/>
    </source>
</evidence>
<evidence type="ECO:0000256" key="5">
    <source>
        <dbReference type="ARBA" id="ARBA00023163"/>
    </source>
</evidence>
<keyword evidence="11" id="KW-1185">Reference proteome</keyword>
<dbReference type="GO" id="GO:0000981">
    <property type="term" value="F:DNA-binding transcription factor activity, RNA polymerase II-specific"/>
    <property type="evidence" value="ECO:0007669"/>
    <property type="project" value="TreeGrafter"/>
</dbReference>
<evidence type="ECO:0000256" key="7">
    <source>
        <dbReference type="SAM" id="MobiDB-lite"/>
    </source>
</evidence>
<gene>
    <name evidence="10" type="ORF">chiPu_0001706</name>
</gene>
<dbReference type="GO" id="GO:0005634">
    <property type="term" value="C:nucleus"/>
    <property type="evidence" value="ECO:0007669"/>
    <property type="project" value="UniProtKB-SubCell"/>
</dbReference>
<dbReference type="PROSITE" id="PS51294">
    <property type="entry name" value="HTH_MYB"/>
    <property type="match status" value="3"/>
</dbReference>
<keyword evidence="3" id="KW-0805">Transcription regulation</keyword>
<dbReference type="Pfam" id="PF00249">
    <property type="entry name" value="Myb_DNA-binding"/>
    <property type="match status" value="3"/>
</dbReference>
<feature type="domain" description="HTH myb-type" evidence="9">
    <location>
        <begin position="90"/>
        <end position="145"/>
    </location>
</feature>
<feature type="domain" description="Myb-like" evidence="8">
    <location>
        <begin position="90"/>
        <end position="141"/>
    </location>
</feature>
<dbReference type="Proteomes" id="UP000287033">
    <property type="component" value="Unassembled WGS sequence"/>
</dbReference>
<comment type="subcellular location">
    <subcellularLocation>
        <location evidence="1">Nucleus</location>
    </subcellularLocation>
</comment>
<dbReference type="Pfam" id="PF09316">
    <property type="entry name" value="Cmyb_C"/>
    <property type="match status" value="1"/>
</dbReference>
<keyword evidence="4" id="KW-0238">DNA-binding</keyword>
<accession>A0A401RYT5</accession>
<dbReference type="PANTHER" id="PTHR45614:SF30">
    <property type="entry name" value="MYB-RELATED PROTEIN B"/>
    <property type="match status" value="1"/>
</dbReference>
<name>A0A401RYT5_CHIPU</name>
<evidence type="ECO:0008006" key="12">
    <source>
        <dbReference type="Google" id="ProtNLM"/>
    </source>
</evidence>
<feature type="domain" description="Myb-like" evidence="8">
    <location>
        <begin position="43"/>
        <end position="89"/>
    </location>
</feature>
<feature type="region of interest" description="Disordered" evidence="7">
    <location>
        <begin position="496"/>
        <end position="528"/>
    </location>
</feature>
<evidence type="ECO:0000313" key="11">
    <source>
        <dbReference type="Proteomes" id="UP000287033"/>
    </source>
</evidence>
<dbReference type="EMBL" id="BEZZ01000026">
    <property type="protein sequence ID" value="GCC23312.1"/>
    <property type="molecule type" value="Genomic_DNA"/>
</dbReference>
<proteinExistence type="predicted"/>
<organism evidence="10 11">
    <name type="scientific">Chiloscyllium punctatum</name>
    <name type="common">Brownbanded bambooshark</name>
    <name type="synonym">Hemiscyllium punctatum</name>
    <dbReference type="NCBI Taxonomy" id="137246"/>
    <lineage>
        <taxon>Eukaryota</taxon>
        <taxon>Metazoa</taxon>
        <taxon>Chordata</taxon>
        <taxon>Craniata</taxon>
        <taxon>Vertebrata</taxon>
        <taxon>Chondrichthyes</taxon>
        <taxon>Elasmobranchii</taxon>
        <taxon>Galeomorphii</taxon>
        <taxon>Galeoidea</taxon>
        <taxon>Orectolobiformes</taxon>
        <taxon>Hemiscylliidae</taxon>
        <taxon>Chiloscyllium</taxon>
    </lineage>
</organism>
<evidence type="ECO:0000256" key="6">
    <source>
        <dbReference type="ARBA" id="ARBA00023242"/>
    </source>
</evidence>
<dbReference type="InterPro" id="IPR050560">
    <property type="entry name" value="MYB_TF"/>
</dbReference>